<evidence type="ECO:0000313" key="6">
    <source>
        <dbReference type="Proteomes" id="UP000009168"/>
    </source>
</evidence>
<dbReference type="GO" id="GO:0003924">
    <property type="term" value="F:GTPase activity"/>
    <property type="evidence" value="ECO:0007669"/>
    <property type="project" value="InterPro"/>
</dbReference>
<reference evidence="6" key="1">
    <citation type="journal article" date="2006" name="PLoS Biol.">
        <title>Macronuclear genome sequence of the ciliate Tetrahymena thermophila, a model eukaryote.</title>
        <authorList>
            <person name="Eisen J.A."/>
            <person name="Coyne R.S."/>
            <person name="Wu M."/>
            <person name="Wu D."/>
            <person name="Thiagarajan M."/>
            <person name="Wortman J.R."/>
            <person name="Badger J.H."/>
            <person name="Ren Q."/>
            <person name="Amedeo P."/>
            <person name="Jones K.M."/>
            <person name="Tallon L.J."/>
            <person name="Delcher A.L."/>
            <person name="Salzberg S.L."/>
            <person name="Silva J.C."/>
            <person name="Haas B.J."/>
            <person name="Majoros W.H."/>
            <person name="Farzad M."/>
            <person name="Carlton J.M."/>
            <person name="Smith R.K. Jr."/>
            <person name="Garg J."/>
            <person name="Pearlman R.E."/>
            <person name="Karrer K.M."/>
            <person name="Sun L."/>
            <person name="Manning G."/>
            <person name="Elde N.C."/>
            <person name="Turkewitz A.P."/>
            <person name="Asai D.J."/>
            <person name="Wilkes D.E."/>
            <person name="Wang Y."/>
            <person name="Cai H."/>
            <person name="Collins K."/>
            <person name="Stewart B.A."/>
            <person name="Lee S.R."/>
            <person name="Wilamowska K."/>
            <person name="Weinberg Z."/>
            <person name="Ruzzo W.L."/>
            <person name="Wloga D."/>
            <person name="Gaertig J."/>
            <person name="Frankel J."/>
            <person name="Tsao C.-C."/>
            <person name="Gorovsky M.A."/>
            <person name="Keeling P.J."/>
            <person name="Waller R.F."/>
            <person name="Patron N.J."/>
            <person name="Cherry J.M."/>
            <person name="Stover N.A."/>
            <person name="Krieger C.J."/>
            <person name="del Toro C."/>
            <person name="Ryder H.F."/>
            <person name="Williamson S.C."/>
            <person name="Barbeau R.A."/>
            <person name="Hamilton E.P."/>
            <person name="Orias E."/>
        </authorList>
    </citation>
    <scope>NUCLEOTIDE SEQUENCE [LARGE SCALE GENOMIC DNA]</scope>
    <source>
        <strain evidence="6">SB210</strain>
    </source>
</reference>
<gene>
    <name evidence="5" type="ORF">TTHERM_00486280</name>
</gene>
<dbReference type="EMBL" id="GG662587">
    <property type="protein sequence ID" value="EAR85177.2"/>
    <property type="molecule type" value="Genomic_DNA"/>
</dbReference>
<dbReference type="Gene3D" id="3.40.50.300">
    <property type="entry name" value="P-loop containing nucleotide triphosphate hydrolases"/>
    <property type="match status" value="1"/>
</dbReference>
<organism evidence="5 6">
    <name type="scientific">Tetrahymena thermophila (strain SB210)</name>
    <dbReference type="NCBI Taxonomy" id="312017"/>
    <lineage>
        <taxon>Eukaryota</taxon>
        <taxon>Sar</taxon>
        <taxon>Alveolata</taxon>
        <taxon>Ciliophora</taxon>
        <taxon>Intramacronucleata</taxon>
        <taxon>Oligohymenophorea</taxon>
        <taxon>Hymenostomatida</taxon>
        <taxon>Tetrahymenina</taxon>
        <taxon>Tetrahymenidae</taxon>
        <taxon>Tetrahymena</taxon>
    </lineage>
</organism>
<dbReference type="PANTHER" id="PTHR11711">
    <property type="entry name" value="ADP RIBOSYLATION FACTOR-RELATED"/>
    <property type="match status" value="1"/>
</dbReference>
<dbReference type="Proteomes" id="UP000009168">
    <property type="component" value="Unassembled WGS sequence"/>
</dbReference>
<feature type="binding site" evidence="3">
    <location>
        <begin position="3"/>
        <end position="10"/>
    </location>
    <ligand>
        <name>GTP</name>
        <dbReference type="ChEBI" id="CHEBI:37565"/>
    </ligand>
</feature>
<keyword evidence="4" id="KW-0479">Metal-binding</keyword>
<dbReference type="GO" id="GO:0005525">
    <property type="term" value="F:GTP binding"/>
    <property type="evidence" value="ECO:0007669"/>
    <property type="project" value="UniProtKB-KW"/>
</dbReference>
<evidence type="ECO:0000256" key="3">
    <source>
        <dbReference type="PIRSR" id="PIRSR606689-1"/>
    </source>
</evidence>
<dbReference type="SUPFAM" id="SSF52540">
    <property type="entry name" value="P-loop containing nucleoside triphosphate hydrolases"/>
    <property type="match status" value="1"/>
</dbReference>
<dbReference type="SMART" id="SM00177">
    <property type="entry name" value="ARF"/>
    <property type="match status" value="1"/>
</dbReference>
<dbReference type="AlphaFoldDB" id="I7MGH8"/>
<dbReference type="GeneID" id="7831137"/>
<dbReference type="STRING" id="312017.I7MGH8"/>
<evidence type="ECO:0000256" key="1">
    <source>
        <dbReference type="ARBA" id="ARBA00022741"/>
    </source>
</evidence>
<dbReference type="GO" id="GO:0046872">
    <property type="term" value="F:metal ion binding"/>
    <property type="evidence" value="ECO:0007669"/>
    <property type="project" value="UniProtKB-KW"/>
</dbReference>
<accession>I7MGH8</accession>
<evidence type="ECO:0000256" key="2">
    <source>
        <dbReference type="ARBA" id="ARBA00023134"/>
    </source>
</evidence>
<keyword evidence="1 3" id="KW-0547">Nucleotide-binding</keyword>
<dbReference type="OrthoDB" id="347962at2759"/>
<keyword evidence="6" id="KW-1185">Reference proteome</keyword>
<dbReference type="InParanoid" id="I7MGH8"/>
<keyword evidence="4" id="KW-0460">Magnesium</keyword>
<dbReference type="InterPro" id="IPR027417">
    <property type="entry name" value="P-loop_NTPase"/>
</dbReference>
<dbReference type="InterPro" id="IPR024156">
    <property type="entry name" value="Small_GTPase_ARF"/>
</dbReference>
<dbReference type="KEGG" id="tet:TTHERM_00486280"/>
<feature type="binding site" evidence="4">
    <location>
        <position position="10"/>
    </location>
    <ligand>
        <name>Mg(2+)</name>
        <dbReference type="ChEBI" id="CHEBI:18420"/>
    </ligand>
</feature>
<protein>
    <submittedName>
        <fullName evidence="5">ADP-ribosylation factor</fullName>
    </submittedName>
</protein>
<dbReference type="RefSeq" id="XP_001032840.2">
    <property type="nucleotide sequence ID" value="XM_001032840.2"/>
</dbReference>
<feature type="binding site" evidence="3">
    <location>
        <position position="49"/>
    </location>
    <ligand>
        <name>GTP</name>
        <dbReference type="ChEBI" id="CHEBI:37565"/>
    </ligand>
</feature>
<keyword evidence="2 3" id="KW-0342">GTP-binding</keyword>
<dbReference type="Pfam" id="PF00025">
    <property type="entry name" value="Arf"/>
    <property type="match status" value="1"/>
</dbReference>
<evidence type="ECO:0000256" key="4">
    <source>
        <dbReference type="PIRSR" id="PIRSR606689-2"/>
    </source>
</evidence>
<evidence type="ECO:0000313" key="5">
    <source>
        <dbReference type="EMBL" id="EAR85177.2"/>
    </source>
</evidence>
<dbReference type="PROSITE" id="PS51417">
    <property type="entry name" value="ARF"/>
    <property type="match status" value="1"/>
</dbReference>
<dbReference type="InterPro" id="IPR006689">
    <property type="entry name" value="Small_GTPase_ARF/SAR"/>
</dbReference>
<proteinExistence type="predicted"/>
<sequence length="162" mass="18952">MAGQKGSGKTQIIKHLNLSSYSKDAMDMPYPLQKIQYNNLSINIWTLDGKWKTYYYCENYFQNNDAIIYVLHSIDCEAISQAKYTINKIIQQNQNSKTPVLIFFNQKHYQHVQIEQIEQLLNLQEISGIDQYHIQECCAIKGDGVIQGFQWLQKLLIKNENQ</sequence>
<name>I7MGH8_TETTS</name>
<dbReference type="eggNOG" id="KOG0070">
    <property type="taxonomic scope" value="Eukaryota"/>
</dbReference>